<accession>A0A1L0CG87</accession>
<evidence type="ECO:0000259" key="1">
    <source>
        <dbReference type="Pfam" id="PF05732"/>
    </source>
</evidence>
<evidence type="ECO:0000313" key="2">
    <source>
        <dbReference type="EMBL" id="SGZ37765.1"/>
    </source>
</evidence>
<dbReference type="Gene3D" id="1.10.10.10">
    <property type="entry name" value="Winged helix-like DNA-binding domain superfamily/Winged helix DNA-binding domain"/>
    <property type="match status" value="1"/>
</dbReference>
<dbReference type="RefSeq" id="WP_176702993.1">
    <property type="nucleotide sequence ID" value="NZ_LT635658.1"/>
</dbReference>
<keyword evidence="2" id="KW-0614">Plasmid</keyword>
<dbReference type="GO" id="GO:0006260">
    <property type="term" value="P:DNA replication"/>
    <property type="evidence" value="ECO:0007669"/>
    <property type="project" value="InterPro"/>
</dbReference>
<dbReference type="InterPro" id="IPR036388">
    <property type="entry name" value="WH-like_DNA-bd_sf"/>
</dbReference>
<protein>
    <submittedName>
        <fullName evidence="2">Firmicute plasmid replication protein (RepL)</fullName>
    </submittedName>
</protein>
<dbReference type="EMBL" id="LT635658">
    <property type="protein sequence ID" value="SGZ37765.1"/>
    <property type="molecule type" value="Genomic_DNA"/>
</dbReference>
<dbReference type="Pfam" id="PF05732">
    <property type="entry name" value="RepL"/>
    <property type="match status" value="1"/>
</dbReference>
<geneLocation type="plasmid" evidence="2">
    <name>9716_6_41</name>
</geneLocation>
<proteinExistence type="predicted"/>
<reference evidence="2" key="1">
    <citation type="submission" date="2016-11" db="EMBL/GenBank/DDBJ databases">
        <title>Aeromonas genus plasmids.</title>
        <authorList>
            <person name="Klemm E.J."/>
            <person name="Page A.J."/>
        </authorList>
    </citation>
    <scope>NUCLEOTIDE SEQUENCE [LARGE SCALE GENOMIC DNA]</scope>
    <source>
        <strain evidence="2">9716_6_41</strain>
        <plasmid evidence="2">9716_6_41</plasmid>
    </source>
</reference>
<name>A0A1L0CG87_AERCA</name>
<organism evidence="2">
    <name type="scientific">Aeromonas caviae</name>
    <name type="common">Aeromonas punctata</name>
    <dbReference type="NCBI Taxonomy" id="648"/>
    <lineage>
        <taxon>Bacteria</taxon>
        <taxon>Pseudomonadati</taxon>
        <taxon>Pseudomonadota</taxon>
        <taxon>Gammaproteobacteria</taxon>
        <taxon>Aeromonadales</taxon>
        <taxon>Aeromonadaceae</taxon>
        <taxon>Aeromonas</taxon>
    </lineage>
</organism>
<feature type="domain" description="Plasmid replication protein RepL" evidence="1">
    <location>
        <begin position="3"/>
        <end position="130"/>
    </location>
</feature>
<reference evidence="2" key="2">
    <citation type="submission" date="2016-11" db="EMBL/GenBank/DDBJ databases">
        <authorList>
            <person name="Jaros S."/>
            <person name="Januszkiewicz K."/>
            <person name="Wedrychowicz H."/>
        </authorList>
    </citation>
    <scope>NUCLEOTIDE SEQUENCE</scope>
    <source>
        <strain evidence="2">9716_6_41</strain>
        <plasmid evidence="2">9716_6_41</plasmid>
    </source>
</reference>
<dbReference type="AlphaFoldDB" id="A0A1L0CG87"/>
<dbReference type="InterPro" id="IPR008813">
    <property type="entry name" value="Plasmid_replication_RepL"/>
</dbReference>
<dbReference type="GO" id="GO:0006276">
    <property type="term" value="P:plasmid maintenance"/>
    <property type="evidence" value="ECO:0007669"/>
    <property type="project" value="InterPro"/>
</dbReference>
<sequence>MTTARVLTSTRTTHLDHSTGEVLSTEDVIVARIPKEPAYVKMYIEDLSRIVGLSAGAQSVLYELAGKIDYEGIVTITKGTRNRIAERTGLKEPTVRNRISDLVASGIMRKSGYCEYEMNPNLFAKGDWQDVYKRRQAFKLEVKYSDGKRIISGHSVD</sequence>